<feature type="region of interest" description="Disordered" evidence="1">
    <location>
        <begin position="43"/>
        <end position="62"/>
    </location>
</feature>
<accession>A0A6J5VF71</accession>
<evidence type="ECO:0000313" key="3">
    <source>
        <dbReference type="Proteomes" id="UP000507222"/>
    </source>
</evidence>
<protein>
    <submittedName>
        <fullName evidence="2">Uncharacterized protein</fullName>
    </submittedName>
</protein>
<dbReference type="AlphaFoldDB" id="A0A6J5VF71"/>
<proteinExistence type="predicted"/>
<evidence type="ECO:0000256" key="1">
    <source>
        <dbReference type="SAM" id="MobiDB-lite"/>
    </source>
</evidence>
<evidence type="ECO:0000313" key="2">
    <source>
        <dbReference type="EMBL" id="CAB4286287.1"/>
    </source>
</evidence>
<organism evidence="2 3">
    <name type="scientific">Prunus armeniaca</name>
    <name type="common">Apricot</name>
    <name type="synonym">Armeniaca vulgaris</name>
    <dbReference type="NCBI Taxonomy" id="36596"/>
    <lineage>
        <taxon>Eukaryota</taxon>
        <taxon>Viridiplantae</taxon>
        <taxon>Streptophyta</taxon>
        <taxon>Embryophyta</taxon>
        <taxon>Tracheophyta</taxon>
        <taxon>Spermatophyta</taxon>
        <taxon>Magnoliopsida</taxon>
        <taxon>eudicotyledons</taxon>
        <taxon>Gunneridae</taxon>
        <taxon>Pentapetalae</taxon>
        <taxon>rosids</taxon>
        <taxon>fabids</taxon>
        <taxon>Rosales</taxon>
        <taxon>Rosaceae</taxon>
        <taxon>Amygdaloideae</taxon>
        <taxon>Amygdaleae</taxon>
        <taxon>Prunus</taxon>
    </lineage>
</organism>
<sequence length="85" mass="9449">MRNRSIVRLELIPNGRTDSCANPACQQQLQKLIQSGSLGGLPMSQWKHSMSSDGEGPCNIRPSTEFPLSAQLQYTEKWETASLRS</sequence>
<gene>
    <name evidence="2" type="ORF">CURHAP_LOCUS43319</name>
</gene>
<dbReference type="EMBL" id="CAEKDK010000007">
    <property type="protein sequence ID" value="CAB4286287.1"/>
    <property type="molecule type" value="Genomic_DNA"/>
</dbReference>
<name>A0A6J5VF71_PRUAR</name>
<reference evidence="2 3" key="1">
    <citation type="submission" date="2020-05" db="EMBL/GenBank/DDBJ databases">
        <authorList>
            <person name="Campoy J."/>
            <person name="Schneeberger K."/>
            <person name="Spophaly S."/>
        </authorList>
    </citation>
    <scope>NUCLEOTIDE SEQUENCE [LARGE SCALE GENOMIC DNA]</scope>
    <source>
        <strain evidence="2">PruArmRojPasFocal</strain>
    </source>
</reference>
<dbReference type="Proteomes" id="UP000507222">
    <property type="component" value="Unassembled WGS sequence"/>
</dbReference>